<evidence type="ECO:0000313" key="4">
    <source>
        <dbReference type="Proteomes" id="UP000692954"/>
    </source>
</evidence>
<dbReference type="Proteomes" id="UP000692954">
    <property type="component" value="Unassembled WGS sequence"/>
</dbReference>
<dbReference type="EMBL" id="CAJJDN010000061">
    <property type="protein sequence ID" value="CAD8093649.1"/>
    <property type="molecule type" value="Genomic_DNA"/>
</dbReference>
<protein>
    <recommendedName>
        <fullName evidence="5">Transmembrane protein</fullName>
    </recommendedName>
</protein>
<proteinExistence type="predicted"/>
<gene>
    <name evidence="3" type="ORF">PSON_ATCC_30995.1.T0610080</name>
</gene>
<feature type="chain" id="PRO_5035909633" description="Transmembrane protein" evidence="2">
    <location>
        <begin position="17"/>
        <end position="293"/>
    </location>
</feature>
<organism evidence="3 4">
    <name type="scientific">Paramecium sonneborni</name>
    <dbReference type="NCBI Taxonomy" id="65129"/>
    <lineage>
        <taxon>Eukaryota</taxon>
        <taxon>Sar</taxon>
        <taxon>Alveolata</taxon>
        <taxon>Ciliophora</taxon>
        <taxon>Intramacronucleata</taxon>
        <taxon>Oligohymenophorea</taxon>
        <taxon>Peniculida</taxon>
        <taxon>Parameciidae</taxon>
        <taxon>Paramecium</taxon>
    </lineage>
</organism>
<dbReference type="OrthoDB" id="284856at2759"/>
<name>A0A8S1NQI3_9CILI</name>
<evidence type="ECO:0000313" key="3">
    <source>
        <dbReference type="EMBL" id="CAD8093649.1"/>
    </source>
</evidence>
<keyword evidence="1" id="KW-0472">Membrane</keyword>
<sequence length="293" mass="33740">MKQIFFFCILTYQAIGQVIIESSQKCLCVDIQEQVQCESINCYWDEKCLENKCENKKQAKCFGECQWSNGQCINYNFNCNDYSTQKSCDQQSTCGWSTQEKCLKFEKCSEYLVTDPNLCYSKGTEQCEASTTIINGKYQCRDKVNVDCGIITSQNICNNSKQSSNIKCRWKQSTDQCLAINDINSCENVKDWQEMCDTNACVWLNNTCKTRECSSFTIQKTCKYIPNYAQTQISICVWTEDKCQTLLNSNELSQDQCFQNTKGGYMWINDGCVSCHAYFLNIITMLIIFIFLG</sequence>
<accession>A0A8S1NQI3</accession>
<feature type="transmembrane region" description="Helical" evidence="1">
    <location>
        <begin position="276"/>
        <end position="292"/>
    </location>
</feature>
<evidence type="ECO:0000256" key="2">
    <source>
        <dbReference type="SAM" id="SignalP"/>
    </source>
</evidence>
<feature type="signal peptide" evidence="2">
    <location>
        <begin position="1"/>
        <end position="16"/>
    </location>
</feature>
<keyword evidence="1" id="KW-1133">Transmembrane helix</keyword>
<reference evidence="3" key="1">
    <citation type="submission" date="2021-01" db="EMBL/GenBank/DDBJ databases">
        <authorList>
            <consortium name="Genoscope - CEA"/>
            <person name="William W."/>
        </authorList>
    </citation>
    <scope>NUCLEOTIDE SEQUENCE</scope>
</reference>
<dbReference type="AlphaFoldDB" id="A0A8S1NQI3"/>
<evidence type="ECO:0008006" key="5">
    <source>
        <dbReference type="Google" id="ProtNLM"/>
    </source>
</evidence>
<keyword evidence="1" id="KW-0812">Transmembrane</keyword>
<comment type="caution">
    <text evidence="3">The sequence shown here is derived from an EMBL/GenBank/DDBJ whole genome shotgun (WGS) entry which is preliminary data.</text>
</comment>
<evidence type="ECO:0000256" key="1">
    <source>
        <dbReference type="SAM" id="Phobius"/>
    </source>
</evidence>
<keyword evidence="2" id="KW-0732">Signal</keyword>
<keyword evidence="4" id="KW-1185">Reference proteome</keyword>